<dbReference type="RefSeq" id="WP_211468533.1">
    <property type="nucleotide sequence ID" value="NZ_JAGSXH010000043.1"/>
</dbReference>
<dbReference type="AlphaFoldDB" id="A0A8J7WKU0"/>
<comment type="caution">
    <text evidence="1">The sequence shown here is derived from an EMBL/GenBank/DDBJ whole genome shotgun (WGS) entry which is preliminary data.</text>
</comment>
<evidence type="ECO:0000313" key="2">
    <source>
        <dbReference type="Proteomes" id="UP000677913"/>
    </source>
</evidence>
<dbReference type="InterPro" id="IPR036567">
    <property type="entry name" value="RHF-like"/>
</dbReference>
<dbReference type="EMBL" id="JAGSXH010000043">
    <property type="protein sequence ID" value="MBS2964171.1"/>
    <property type="molecule type" value="Genomic_DNA"/>
</dbReference>
<dbReference type="Proteomes" id="UP000677913">
    <property type="component" value="Unassembled WGS sequence"/>
</dbReference>
<dbReference type="SUPFAM" id="SSF69754">
    <property type="entry name" value="Ribosome binding protein Y (YfiA homologue)"/>
    <property type="match status" value="1"/>
</dbReference>
<dbReference type="Gene3D" id="3.30.160.100">
    <property type="entry name" value="Ribosome hibernation promotion factor-like"/>
    <property type="match status" value="1"/>
</dbReference>
<proteinExistence type="predicted"/>
<sequence length="129" mass="14799">MSRLSQRASAESVLVEVTGPLSSEDRRYAVDKLHALAAYTRQQLRRVHVTVAVSGNPAASHPVRVGVSLDVNGRIVQAHAEGDSVPACVDAVRQRLYMRLVRQHTREVQARWRWHWRWYSRSAHRRQLL</sequence>
<gene>
    <name evidence="1" type="ORF">KGA66_14020</name>
</gene>
<organism evidence="1 2">
    <name type="scientific">Actinocrinis puniceicyclus</name>
    <dbReference type="NCBI Taxonomy" id="977794"/>
    <lineage>
        <taxon>Bacteria</taxon>
        <taxon>Bacillati</taxon>
        <taxon>Actinomycetota</taxon>
        <taxon>Actinomycetes</taxon>
        <taxon>Catenulisporales</taxon>
        <taxon>Actinospicaceae</taxon>
        <taxon>Actinocrinis</taxon>
    </lineage>
</organism>
<protein>
    <submittedName>
        <fullName evidence="1">HPF/RaiA family ribosome-associated protein</fullName>
    </submittedName>
</protein>
<accession>A0A8J7WKU0</accession>
<name>A0A8J7WKU0_9ACTN</name>
<dbReference type="InterPro" id="IPR003489">
    <property type="entry name" value="RHF/RaiA"/>
</dbReference>
<evidence type="ECO:0000313" key="1">
    <source>
        <dbReference type="EMBL" id="MBS2964171.1"/>
    </source>
</evidence>
<reference evidence="1" key="1">
    <citation type="submission" date="2021-04" db="EMBL/GenBank/DDBJ databases">
        <title>Genome based classification of Actinospica acidithermotolerans sp. nov., an actinobacterium isolated from an Indonesian hot spring.</title>
        <authorList>
            <person name="Kusuma A.B."/>
            <person name="Putra K.E."/>
            <person name="Nafisah S."/>
            <person name="Loh J."/>
            <person name="Nouioui I."/>
            <person name="Goodfellow M."/>
        </authorList>
    </citation>
    <scope>NUCLEOTIDE SEQUENCE</scope>
    <source>
        <strain evidence="1">DSM 45618</strain>
    </source>
</reference>
<keyword evidence="2" id="KW-1185">Reference proteome</keyword>
<dbReference type="Pfam" id="PF02482">
    <property type="entry name" value="Ribosomal_S30AE"/>
    <property type="match status" value="1"/>
</dbReference>